<keyword evidence="3" id="KW-1185">Reference proteome</keyword>
<protein>
    <submittedName>
        <fullName evidence="2">SnoaL-like domain-containing protein</fullName>
    </submittedName>
</protein>
<evidence type="ECO:0000313" key="2">
    <source>
        <dbReference type="EMBL" id="SDG88718.1"/>
    </source>
</evidence>
<dbReference type="SUPFAM" id="SSF54427">
    <property type="entry name" value="NTF2-like"/>
    <property type="match status" value="1"/>
</dbReference>
<sequence length="154" mass="17148">MSQPDSAEARRRAGLEAWCAFFTRFPEVAPEGADALVSDDVRFVDPFNDLRGKAALRALVAHTLKTVREPRFTVTHKALDGDLGLIRWTFEGRIPVLGHWAITGMSEVHLNDQGQVTAHIDHWDASQHFHGRLPGLGLLIRRLNKAAGVRQPAR</sequence>
<dbReference type="OrthoDB" id="1115105at2"/>
<dbReference type="Proteomes" id="UP000217076">
    <property type="component" value="Unassembled WGS sequence"/>
</dbReference>
<evidence type="ECO:0000313" key="3">
    <source>
        <dbReference type="Proteomes" id="UP000217076"/>
    </source>
</evidence>
<organism evidence="2 3">
    <name type="scientific">Roseospirillum parvum</name>
    <dbReference type="NCBI Taxonomy" id="83401"/>
    <lineage>
        <taxon>Bacteria</taxon>
        <taxon>Pseudomonadati</taxon>
        <taxon>Pseudomonadota</taxon>
        <taxon>Alphaproteobacteria</taxon>
        <taxon>Rhodospirillales</taxon>
        <taxon>Rhodospirillaceae</taxon>
        <taxon>Roseospirillum</taxon>
    </lineage>
</organism>
<dbReference type="Gene3D" id="3.10.450.50">
    <property type="match status" value="1"/>
</dbReference>
<gene>
    <name evidence="2" type="ORF">SAMN05421742_103126</name>
</gene>
<dbReference type="STRING" id="83401.SAMN05421742_103126"/>
<evidence type="ECO:0000259" key="1">
    <source>
        <dbReference type="Pfam" id="PF12680"/>
    </source>
</evidence>
<feature type="domain" description="SnoaL-like" evidence="1">
    <location>
        <begin position="20"/>
        <end position="119"/>
    </location>
</feature>
<dbReference type="InterPro" id="IPR037401">
    <property type="entry name" value="SnoaL-like"/>
</dbReference>
<dbReference type="AlphaFoldDB" id="A0A1G7XX04"/>
<dbReference type="InterPro" id="IPR032710">
    <property type="entry name" value="NTF2-like_dom_sf"/>
</dbReference>
<dbReference type="Pfam" id="PF12680">
    <property type="entry name" value="SnoaL_2"/>
    <property type="match status" value="1"/>
</dbReference>
<accession>A0A1G7XX04</accession>
<reference evidence="3" key="1">
    <citation type="submission" date="2016-10" db="EMBL/GenBank/DDBJ databases">
        <authorList>
            <person name="Varghese N."/>
            <person name="Submissions S."/>
        </authorList>
    </citation>
    <scope>NUCLEOTIDE SEQUENCE [LARGE SCALE GENOMIC DNA]</scope>
    <source>
        <strain evidence="3">930I</strain>
    </source>
</reference>
<proteinExistence type="predicted"/>
<dbReference type="EMBL" id="FNCV01000003">
    <property type="protein sequence ID" value="SDG88718.1"/>
    <property type="molecule type" value="Genomic_DNA"/>
</dbReference>
<dbReference type="RefSeq" id="WP_092616839.1">
    <property type="nucleotide sequence ID" value="NZ_FNCV01000003.1"/>
</dbReference>
<name>A0A1G7XX04_9PROT</name>